<organism evidence="1 2">
    <name type="scientific">Mycena albidolilacea</name>
    <dbReference type="NCBI Taxonomy" id="1033008"/>
    <lineage>
        <taxon>Eukaryota</taxon>
        <taxon>Fungi</taxon>
        <taxon>Dikarya</taxon>
        <taxon>Basidiomycota</taxon>
        <taxon>Agaricomycotina</taxon>
        <taxon>Agaricomycetes</taxon>
        <taxon>Agaricomycetidae</taxon>
        <taxon>Agaricales</taxon>
        <taxon>Marasmiineae</taxon>
        <taxon>Mycenaceae</taxon>
        <taxon>Mycena</taxon>
    </lineage>
</organism>
<comment type="caution">
    <text evidence="1">The sequence shown here is derived from an EMBL/GenBank/DDBJ whole genome shotgun (WGS) entry which is preliminary data.</text>
</comment>
<feature type="non-terminal residue" evidence="1">
    <location>
        <position position="1"/>
    </location>
</feature>
<proteinExistence type="predicted"/>
<keyword evidence="2" id="KW-1185">Reference proteome</keyword>
<name>A0AAD6ZCL8_9AGAR</name>
<dbReference type="AlphaFoldDB" id="A0AAD6ZCL8"/>
<reference evidence="1" key="1">
    <citation type="submission" date="2023-03" db="EMBL/GenBank/DDBJ databases">
        <title>Massive genome expansion in bonnet fungi (Mycena s.s.) driven by repeated elements and novel gene families across ecological guilds.</title>
        <authorList>
            <consortium name="Lawrence Berkeley National Laboratory"/>
            <person name="Harder C.B."/>
            <person name="Miyauchi S."/>
            <person name="Viragh M."/>
            <person name="Kuo A."/>
            <person name="Thoen E."/>
            <person name="Andreopoulos B."/>
            <person name="Lu D."/>
            <person name="Skrede I."/>
            <person name="Drula E."/>
            <person name="Henrissat B."/>
            <person name="Morin E."/>
            <person name="Kohler A."/>
            <person name="Barry K."/>
            <person name="LaButti K."/>
            <person name="Morin E."/>
            <person name="Salamov A."/>
            <person name="Lipzen A."/>
            <person name="Mereny Z."/>
            <person name="Hegedus B."/>
            <person name="Baldrian P."/>
            <person name="Stursova M."/>
            <person name="Weitz H."/>
            <person name="Taylor A."/>
            <person name="Grigoriev I.V."/>
            <person name="Nagy L.G."/>
            <person name="Martin F."/>
            <person name="Kauserud H."/>
        </authorList>
    </citation>
    <scope>NUCLEOTIDE SEQUENCE</scope>
    <source>
        <strain evidence="1">CBHHK002</strain>
    </source>
</reference>
<dbReference type="EMBL" id="JARIHO010000061">
    <property type="protein sequence ID" value="KAJ7315554.1"/>
    <property type="molecule type" value="Genomic_DNA"/>
</dbReference>
<sequence>PPQVSGWLSRGRKWTLPPTLGEDLGTRETVKLWIGLWWNWWKSLQPRERSIESSGELSCPELADWSGMAELHGKNGLLQVMATLLWWGEVTQKRDLSARAEWLAAVSEVTWVMEKVLASGEILR</sequence>
<protein>
    <submittedName>
        <fullName evidence="1">Uncharacterized protein</fullName>
    </submittedName>
</protein>
<gene>
    <name evidence="1" type="ORF">DFH08DRAFT_715505</name>
</gene>
<accession>A0AAD6ZCL8</accession>
<evidence type="ECO:0000313" key="2">
    <source>
        <dbReference type="Proteomes" id="UP001218218"/>
    </source>
</evidence>
<dbReference type="Proteomes" id="UP001218218">
    <property type="component" value="Unassembled WGS sequence"/>
</dbReference>
<evidence type="ECO:0000313" key="1">
    <source>
        <dbReference type="EMBL" id="KAJ7315554.1"/>
    </source>
</evidence>